<evidence type="ECO:0000313" key="2">
    <source>
        <dbReference type="Proteomes" id="UP001215280"/>
    </source>
</evidence>
<accession>A0AAD7JDU1</accession>
<reference evidence="1" key="1">
    <citation type="submission" date="2023-03" db="EMBL/GenBank/DDBJ databases">
        <title>Massive genome expansion in bonnet fungi (Mycena s.s.) driven by repeated elements and novel gene families across ecological guilds.</title>
        <authorList>
            <consortium name="Lawrence Berkeley National Laboratory"/>
            <person name="Harder C.B."/>
            <person name="Miyauchi S."/>
            <person name="Viragh M."/>
            <person name="Kuo A."/>
            <person name="Thoen E."/>
            <person name="Andreopoulos B."/>
            <person name="Lu D."/>
            <person name="Skrede I."/>
            <person name="Drula E."/>
            <person name="Henrissat B."/>
            <person name="Morin E."/>
            <person name="Kohler A."/>
            <person name="Barry K."/>
            <person name="LaButti K."/>
            <person name="Morin E."/>
            <person name="Salamov A."/>
            <person name="Lipzen A."/>
            <person name="Mereny Z."/>
            <person name="Hegedus B."/>
            <person name="Baldrian P."/>
            <person name="Stursova M."/>
            <person name="Weitz H."/>
            <person name="Taylor A."/>
            <person name="Grigoriev I.V."/>
            <person name="Nagy L.G."/>
            <person name="Martin F."/>
            <person name="Kauserud H."/>
        </authorList>
    </citation>
    <scope>NUCLEOTIDE SEQUENCE</scope>
    <source>
        <strain evidence="1">CBHHK188m</strain>
    </source>
</reference>
<proteinExistence type="predicted"/>
<sequence>MPSNGWWLSPIISRQLARSPPRPLQTISFLNKLFLWSASLQDFKLPSNPNPSPTALLKLSRSIVLLNHCQAIQAISLVCAKSPKKKAGVVEQHTRGLIEDDFAVIAMTPILTVTTAATKTPIAMAVAPGSPSQPATHSAVAVAGLPYAFIFGLRCVVILHCLLCTYQILYCFKTGQNKTVAHNCKIKNSTFAFEYVKEKMGLYKIMIFQMAVNARSLWFAKRKDDGPHHPHLVGPGPRFGCT</sequence>
<gene>
    <name evidence="1" type="ORF">DFH07DRAFT_957300</name>
</gene>
<protein>
    <submittedName>
        <fullName evidence="1">Uncharacterized protein</fullName>
    </submittedName>
</protein>
<evidence type="ECO:0000313" key="1">
    <source>
        <dbReference type="EMBL" id="KAJ7761232.1"/>
    </source>
</evidence>
<organism evidence="1 2">
    <name type="scientific">Mycena maculata</name>
    <dbReference type="NCBI Taxonomy" id="230809"/>
    <lineage>
        <taxon>Eukaryota</taxon>
        <taxon>Fungi</taxon>
        <taxon>Dikarya</taxon>
        <taxon>Basidiomycota</taxon>
        <taxon>Agaricomycotina</taxon>
        <taxon>Agaricomycetes</taxon>
        <taxon>Agaricomycetidae</taxon>
        <taxon>Agaricales</taxon>
        <taxon>Marasmiineae</taxon>
        <taxon>Mycenaceae</taxon>
        <taxon>Mycena</taxon>
    </lineage>
</organism>
<name>A0AAD7JDU1_9AGAR</name>
<dbReference type="EMBL" id="JARJLG010000046">
    <property type="protein sequence ID" value="KAJ7761232.1"/>
    <property type="molecule type" value="Genomic_DNA"/>
</dbReference>
<dbReference type="Proteomes" id="UP001215280">
    <property type="component" value="Unassembled WGS sequence"/>
</dbReference>
<keyword evidence="2" id="KW-1185">Reference proteome</keyword>
<comment type="caution">
    <text evidence="1">The sequence shown here is derived from an EMBL/GenBank/DDBJ whole genome shotgun (WGS) entry which is preliminary data.</text>
</comment>
<dbReference type="AlphaFoldDB" id="A0AAD7JDU1"/>